<sequence length="38" mass="4700">MLVLIFYDIMNIEKLQLFDVFLRFICDVFHKYLCINDL</sequence>
<protein>
    <submittedName>
        <fullName evidence="1">Uncharacterized protein</fullName>
    </submittedName>
</protein>
<proteinExistence type="predicted"/>
<dbReference type="KEGG" id="tde:TDE_1853"/>
<reference evidence="1 2" key="1">
    <citation type="journal article" date="2004" name="Proc. Natl. Acad. Sci. U.S.A.">
        <title>Comparison of the genome of the oral pathogen Treponema denticola with other spirochete genomes.</title>
        <authorList>
            <person name="Seshadri R."/>
            <person name="Myers G.S."/>
            <person name="Tettelin H."/>
            <person name="Eisen J.A."/>
            <person name="Heidelberg J.F."/>
            <person name="Dodson R.J."/>
            <person name="Davidsen T.M."/>
            <person name="DeBoy R.T."/>
            <person name="Fouts D.E."/>
            <person name="Haft D.H."/>
            <person name="Selengut J."/>
            <person name="Ren Q."/>
            <person name="Brinkac L.M."/>
            <person name="Madupu R."/>
            <person name="Kolonay J."/>
            <person name="Durkin S.A."/>
            <person name="Daugherty S.C."/>
            <person name="Shetty J."/>
            <person name="Shvartsbeyn A."/>
            <person name="Gebregeorgis E."/>
            <person name="Geer K."/>
            <person name="Tsegaye G."/>
            <person name="Malek J."/>
            <person name="Ayodeji B."/>
            <person name="Shatsman S."/>
            <person name="McLeod M.P."/>
            <person name="Smajs D."/>
            <person name="Howell J.K."/>
            <person name="Pal S."/>
            <person name="Amin A."/>
            <person name="Vashisth P."/>
            <person name="McNeill T.Z."/>
            <person name="Xiang Q."/>
            <person name="Sodergren E."/>
            <person name="Baca E."/>
            <person name="Weinstock G.M."/>
            <person name="Norris S.J."/>
            <person name="Fraser C.M."/>
            <person name="Paulsen I.T."/>
        </authorList>
    </citation>
    <scope>NUCLEOTIDE SEQUENCE [LARGE SCALE GENOMIC DNA]</scope>
    <source>
        <strain evidence="2">ATCC 35405 / DSM 14222 / CIP 103919 / JCM 8153 / KCTC 15104</strain>
    </source>
</reference>
<keyword evidence="2" id="KW-1185">Reference proteome</keyword>
<dbReference type="PATRIC" id="fig|243275.7.peg.1758"/>
<name>Q73LK9_TREDE</name>
<gene>
    <name evidence="1" type="ordered locus">TDE_1853</name>
</gene>
<dbReference type="AlphaFoldDB" id="Q73LK9"/>
<accession>Q73LK9</accession>
<organism evidence="1 2">
    <name type="scientific">Treponema denticola (strain ATCC 35405 / DSM 14222 / CIP 103919 / JCM 8153 / KCTC 15104)</name>
    <dbReference type="NCBI Taxonomy" id="243275"/>
    <lineage>
        <taxon>Bacteria</taxon>
        <taxon>Pseudomonadati</taxon>
        <taxon>Spirochaetota</taxon>
        <taxon>Spirochaetia</taxon>
        <taxon>Spirochaetales</taxon>
        <taxon>Treponemataceae</taxon>
        <taxon>Treponema</taxon>
    </lineage>
</organism>
<dbReference type="STRING" id="243275.TDE_1853"/>
<dbReference type="PaxDb" id="243275-TDE_1853"/>
<dbReference type="EMBL" id="AE017226">
    <property type="protein sequence ID" value="AAS12368.1"/>
    <property type="molecule type" value="Genomic_DNA"/>
</dbReference>
<evidence type="ECO:0000313" key="2">
    <source>
        <dbReference type="Proteomes" id="UP000008212"/>
    </source>
</evidence>
<dbReference type="HOGENOM" id="CLU_3334247_0_0_12"/>
<evidence type="ECO:0000313" key="1">
    <source>
        <dbReference type="EMBL" id="AAS12368.1"/>
    </source>
</evidence>
<dbReference type="Proteomes" id="UP000008212">
    <property type="component" value="Chromosome"/>
</dbReference>